<dbReference type="SUPFAM" id="SSF46785">
    <property type="entry name" value="Winged helix' DNA-binding domain"/>
    <property type="match status" value="1"/>
</dbReference>
<dbReference type="PROSITE" id="PS50949">
    <property type="entry name" value="HTH_GNTR"/>
    <property type="match status" value="1"/>
</dbReference>
<dbReference type="InterPro" id="IPR010248">
    <property type="entry name" value="His_ut_repres"/>
</dbReference>
<evidence type="ECO:0000256" key="2">
    <source>
        <dbReference type="ARBA" id="ARBA00023125"/>
    </source>
</evidence>
<dbReference type="Proteomes" id="UP000646745">
    <property type="component" value="Unassembled WGS sequence"/>
</dbReference>
<dbReference type="CDD" id="cd07377">
    <property type="entry name" value="WHTH_GntR"/>
    <property type="match status" value="1"/>
</dbReference>
<evidence type="ECO:0000259" key="5">
    <source>
        <dbReference type="PROSITE" id="PS50949"/>
    </source>
</evidence>
<dbReference type="Gene3D" id="3.40.1410.10">
    <property type="entry name" value="Chorismate lyase-like"/>
    <property type="match status" value="1"/>
</dbReference>
<evidence type="ECO:0000256" key="1">
    <source>
        <dbReference type="ARBA" id="ARBA00023015"/>
    </source>
</evidence>
<dbReference type="InterPro" id="IPR028978">
    <property type="entry name" value="Chorismate_lyase_/UTRA_dom_sf"/>
</dbReference>
<keyword evidence="1" id="KW-0805">Transcription regulation</keyword>
<dbReference type="InterPro" id="IPR000524">
    <property type="entry name" value="Tscrpt_reg_HTH_GntR"/>
</dbReference>
<evidence type="ECO:0000256" key="3">
    <source>
        <dbReference type="ARBA" id="ARBA00023163"/>
    </source>
</evidence>
<evidence type="ECO:0000313" key="7">
    <source>
        <dbReference type="Proteomes" id="UP000646745"/>
    </source>
</evidence>
<gene>
    <name evidence="6" type="primary">hutC</name>
    <name evidence="6" type="ORF">GCM10009038_16720</name>
</gene>
<keyword evidence="7" id="KW-1185">Reference proteome</keyword>
<evidence type="ECO:0000256" key="4">
    <source>
        <dbReference type="NCBIfam" id="TIGR02018"/>
    </source>
</evidence>
<comment type="caution">
    <text evidence="6">The sequence shown here is derived from an EMBL/GenBank/DDBJ whole genome shotgun (WGS) entry which is preliminary data.</text>
</comment>
<dbReference type="Pfam" id="PF00392">
    <property type="entry name" value="GntR"/>
    <property type="match status" value="1"/>
</dbReference>
<dbReference type="PRINTS" id="PR00035">
    <property type="entry name" value="HTHGNTR"/>
</dbReference>
<dbReference type="SMART" id="SM00345">
    <property type="entry name" value="HTH_GNTR"/>
    <property type="match status" value="1"/>
</dbReference>
<proteinExistence type="predicted"/>
<dbReference type="SUPFAM" id="SSF64288">
    <property type="entry name" value="Chorismate lyase-like"/>
    <property type="match status" value="1"/>
</dbReference>
<dbReference type="InterPro" id="IPR050679">
    <property type="entry name" value="Bact_HTH_transcr_reg"/>
</dbReference>
<dbReference type="PANTHER" id="PTHR44846">
    <property type="entry name" value="MANNOSYL-D-GLYCERATE TRANSPORT/METABOLISM SYSTEM REPRESSOR MNGR-RELATED"/>
    <property type="match status" value="1"/>
</dbReference>
<dbReference type="RefSeq" id="WP_189444194.1">
    <property type="nucleotide sequence ID" value="NZ_BMZI01000003.1"/>
</dbReference>
<dbReference type="NCBIfam" id="TIGR02018">
    <property type="entry name" value="his_ut_repres"/>
    <property type="match status" value="1"/>
</dbReference>
<dbReference type="EMBL" id="BMZI01000003">
    <property type="protein sequence ID" value="GHB18343.1"/>
    <property type="molecule type" value="Genomic_DNA"/>
</dbReference>
<protein>
    <recommendedName>
        <fullName evidence="4">Histidine utilization repressor</fullName>
    </recommendedName>
</protein>
<name>A0ABQ3E3L8_9GAMM</name>
<keyword evidence="2" id="KW-0238">DNA-binding</keyword>
<evidence type="ECO:0000313" key="6">
    <source>
        <dbReference type="EMBL" id="GHB18343.1"/>
    </source>
</evidence>
<sequence>MSSSAPRKPQSRQTLYRQLKQVVLERIQSGQWQPGEMIPSENRLVEEFGMSRMTVNRALRELTDEGYLVRTAGVGTFIAEIKPQSNLLMIVNIADEIRARGHRYHCEVLALGRVSAPLSVAAAMEIATGHSVFHLRCIHYEEGVAVQLEDRYVAPTMVPDFLDQFYGDELQPARYLLDHVPVDEMEHIVDALLPEPGEAADLDMSTSEPCLALVRRTWAGGNVVTYVRFLHPSSRYRLGSRFPAGTRYHAG</sequence>
<keyword evidence="3" id="KW-0804">Transcription</keyword>
<dbReference type="InterPro" id="IPR036390">
    <property type="entry name" value="WH_DNA-bd_sf"/>
</dbReference>
<dbReference type="Gene3D" id="1.10.10.10">
    <property type="entry name" value="Winged helix-like DNA-binding domain superfamily/Winged helix DNA-binding domain"/>
    <property type="match status" value="1"/>
</dbReference>
<organism evidence="6 7">
    <name type="scientific">Salinicola rhizosphaerae</name>
    <dbReference type="NCBI Taxonomy" id="1443141"/>
    <lineage>
        <taxon>Bacteria</taxon>
        <taxon>Pseudomonadati</taxon>
        <taxon>Pseudomonadota</taxon>
        <taxon>Gammaproteobacteria</taxon>
        <taxon>Oceanospirillales</taxon>
        <taxon>Halomonadaceae</taxon>
        <taxon>Salinicola</taxon>
    </lineage>
</organism>
<dbReference type="SMART" id="SM00866">
    <property type="entry name" value="UTRA"/>
    <property type="match status" value="1"/>
</dbReference>
<dbReference type="Pfam" id="PF07702">
    <property type="entry name" value="UTRA"/>
    <property type="match status" value="1"/>
</dbReference>
<feature type="domain" description="HTH gntR-type" evidence="5">
    <location>
        <begin position="13"/>
        <end position="81"/>
    </location>
</feature>
<accession>A0ABQ3E3L8</accession>
<dbReference type="InterPro" id="IPR036388">
    <property type="entry name" value="WH-like_DNA-bd_sf"/>
</dbReference>
<dbReference type="InterPro" id="IPR011663">
    <property type="entry name" value="UTRA"/>
</dbReference>
<dbReference type="PANTHER" id="PTHR44846:SF16">
    <property type="entry name" value="TRANSCRIPTIONAL REGULATOR PHNF-RELATED"/>
    <property type="match status" value="1"/>
</dbReference>
<reference evidence="7" key="1">
    <citation type="journal article" date="2019" name="Int. J. Syst. Evol. Microbiol.">
        <title>The Global Catalogue of Microorganisms (GCM) 10K type strain sequencing project: providing services to taxonomists for standard genome sequencing and annotation.</title>
        <authorList>
            <consortium name="The Broad Institute Genomics Platform"/>
            <consortium name="The Broad Institute Genome Sequencing Center for Infectious Disease"/>
            <person name="Wu L."/>
            <person name="Ma J."/>
        </authorList>
    </citation>
    <scope>NUCLEOTIDE SEQUENCE [LARGE SCALE GENOMIC DNA]</scope>
    <source>
        <strain evidence="7">KCTC 32998</strain>
    </source>
</reference>